<proteinExistence type="predicted"/>
<evidence type="ECO:0000313" key="3">
    <source>
        <dbReference type="EMBL" id="ESU35244.1"/>
    </source>
</evidence>
<protein>
    <submittedName>
        <fullName evidence="3">Uncharacterized protein</fullName>
    </submittedName>
</protein>
<dbReference type="VEuPathDB" id="GiardiaDB:DHA2_153982"/>
<dbReference type="EMBL" id="AHGT01000092">
    <property type="protein sequence ID" value="ESU35244.1"/>
    <property type="molecule type" value="Genomic_DNA"/>
</dbReference>
<feature type="compositionally biased region" description="Polar residues" evidence="1">
    <location>
        <begin position="125"/>
        <end position="134"/>
    </location>
</feature>
<dbReference type="Proteomes" id="UP000018320">
    <property type="component" value="Unassembled WGS sequence"/>
</dbReference>
<evidence type="ECO:0000313" key="2">
    <source>
        <dbReference type="EMBL" id="ESU34814.1"/>
    </source>
</evidence>
<accession>V6T932</accession>
<dbReference type="AlphaFoldDB" id="V6T932"/>
<sequence length="134" mass="15212">MNRRANQKPDLSSNANAWEYSAGIHERVLQLRDRGARGAYPPIILGTDDSLHEKTEEHLEEREWRSEVVENWHHKATLEYMARVNCSRDWIAATDARPETMGAHQCQTMVDPDGPEDGTPRGTARSGSFQGRRA</sequence>
<feature type="region of interest" description="Disordered" evidence="1">
    <location>
        <begin position="101"/>
        <end position="134"/>
    </location>
</feature>
<gene>
    <name evidence="3" type="ORF">DHA2_152865</name>
    <name evidence="2" type="ORF">DHA2_153982</name>
</gene>
<name>V6T932_GIAIN</name>
<dbReference type="VEuPathDB" id="GiardiaDB:DHA2_152865"/>
<reference evidence="4" key="1">
    <citation type="submission" date="2012-02" db="EMBL/GenBank/DDBJ databases">
        <title>Genome sequencing of Giardia lamblia Genotypes A2 and B isolates (DH and GS) and comparative analysis with the genomes of Genotypes A1 and E (WB and Pig).</title>
        <authorList>
            <person name="Adam R."/>
            <person name="Dahlstrom E."/>
            <person name="Martens C."/>
            <person name="Bruno D."/>
            <person name="Barbian K."/>
            <person name="Porcella S.F."/>
            <person name="Nash T."/>
        </authorList>
    </citation>
    <scope>NUCLEOTIDE SEQUENCE</scope>
    <source>
        <strain evidence="4">DH</strain>
    </source>
</reference>
<evidence type="ECO:0000313" key="4">
    <source>
        <dbReference type="Proteomes" id="UP000018320"/>
    </source>
</evidence>
<evidence type="ECO:0000256" key="1">
    <source>
        <dbReference type="SAM" id="MobiDB-lite"/>
    </source>
</evidence>
<organism evidence="3 4">
    <name type="scientific">Giardia intestinalis</name>
    <name type="common">Giardia lamblia</name>
    <dbReference type="NCBI Taxonomy" id="5741"/>
    <lineage>
        <taxon>Eukaryota</taxon>
        <taxon>Metamonada</taxon>
        <taxon>Diplomonadida</taxon>
        <taxon>Hexamitidae</taxon>
        <taxon>Giardiinae</taxon>
        <taxon>Giardia</taxon>
    </lineage>
</organism>
<comment type="caution">
    <text evidence="3">The sequence shown here is derived from an EMBL/GenBank/DDBJ whole genome shotgun (WGS) entry which is preliminary data.</text>
</comment>
<reference evidence="3 4" key="3">
    <citation type="journal article" date="2013" name="Genome Biol. Evol.">
        <title>Genome sequencing of Giardia lamblia genotypes A2 and B isolates (DH and GS) and comparative analysis with the genomes of genotypes A1 and E (WB and Pig).</title>
        <authorList>
            <person name="Adam R.D."/>
            <person name="Dahlstrom E.W."/>
            <person name="Martens C.A."/>
            <person name="Bruno D.P."/>
            <person name="Barbian K.D."/>
            <person name="Ricklefs S.M."/>
            <person name="Hernandez M.M."/>
            <person name="Narla N.P."/>
            <person name="Patel R.B."/>
            <person name="Porcella S.F."/>
            <person name="Nash T.E."/>
        </authorList>
    </citation>
    <scope>NUCLEOTIDE SEQUENCE [LARGE SCALE GENOMIC DNA]</scope>
    <source>
        <strain evidence="3 4">DH</strain>
    </source>
</reference>
<reference evidence="3" key="2">
    <citation type="submission" date="2012-02" db="EMBL/GenBank/DDBJ databases">
        <authorList>
            <person name="Feng W."/>
            <person name="Liu Z."/>
            <person name="Li S."/>
            <person name="Tang W."/>
            <person name="Yang J."/>
        </authorList>
    </citation>
    <scope>NUCLEOTIDE SEQUENCE</scope>
    <source>
        <strain evidence="3">DH</strain>
    </source>
</reference>
<dbReference type="EMBL" id="AHGT01000140">
    <property type="protein sequence ID" value="ESU34814.1"/>
    <property type="molecule type" value="Genomic_DNA"/>
</dbReference>